<feature type="domain" description="Immunoglobulin" evidence="1">
    <location>
        <begin position="719"/>
        <end position="795"/>
    </location>
</feature>
<organism evidence="2">
    <name type="scientific">marine metagenome</name>
    <dbReference type="NCBI Taxonomy" id="408172"/>
    <lineage>
        <taxon>unclassified sequences</taxon>
        <taxon>metagenomes</taxon>
        <taxon>ecological metagenomes</taxon>
    </lineage>
</organism>
<dbReference type="InterPro" id="IPR013320">
    <property type="entry name" value="ConA-like_dom_sf"/>
</dbReference>
<protein>
    <recommendedName>
        <fullName evidence="1">Immunoglobulin domain-containing protein</fullName>
    </recommendedName>
</protein>
<dbReference type="EMBL" id="UINC01009693">
    <property type="protein sequence ID" value="SVA43420.1"/>
    <property type="molecule type" value="Genomic_DNA"/>
</dbReference>
<evidence type="ECO:0000259" key="1">
    <source>
        <dbReference type="SMART" id="SM00409"/>
    </source>
</evidence>
<name>A0A381VSZ9_9ZZZZ</name>
<gene>
    <name evidence="2" type="ORF">METZ01_LOCUS96274</name>
</gene>
<dbReference type="SUPFAM" id="SSF48726">
    <property type="entry name" value="Immunoglobulin"/>
    <property type="match status" value="1"/>
</dbReference>
<evidence type="ECO:0000313" key="2">
    <source>
        <dbReference type="EMBL" id="SVA43420.1"/>
    </source>
</evidence>
<dbReference type="SUPFAM" id="SSF49899">
    <property type="entry name" value="Concanavalin A-like lectins/glucanases"/>
    <property type="match status" value="2"/>
</dbReference>
<dbReference type="AlphaFoldDB" id="A0A381VSZ9"/>
<dbReference type="Gene3D" id="2.60.120.200">
    <property type="match status" value="1"/>
</dbReference>
<dbReference type="InterPro" id="IPR003599">
    <property type="entry name" value="Ig_sub"/>
</dbReference>
<dbReference type="InterPro" id="IPR013783">
    <property type="entry name" value="Ig-like_fold"/>
</dbReference>
<dbReference type="InterPro" id="IPR036179">
    <property type="entry name" value="Ig-like_dom_sf"/>
</dbReference>
<sequence length="912" mass="98425">MSMKMNMSTMKTMVAASLSLVCLISLRAEITGQWDFESDLLATVGNDLEYFDGPDGPTEQETKFGTTATFGIPVIDGSVASVMKTAKNSSSMGYLLRPDLPGNGGGDLANQWSLVMDLLYPVESSGKTRAILQIDDPFDNGNGAELSINANNGVGALEGHGVIEPNTWHRLVVTVDQAVEPPIMKKYIDGKKIGEEILPVDPVWGQIDGRWAILDQTSAYGDDSVLLFTDDGGRSEIGYVASIQFHDQVLSVGYVAALGGPTAGGIQTDVQVIAAVESVSPAPGDPLVFPEIPIEIVLADGDQPVPEESIKLILNGEPVVPDIQNLSKGKKRITYDPGLLEPGVGFTVEFQFSDPSNGDLVSSTLWSFTMAPYHLPPLNPAEMAIFYMPFEESTAVHDGVVSDRSNSENHGVLHLAENAGDRSIEGILDGGIDFNIELGSGDLNYIELGKPWPDIPNTFACWIKIAPDFPASQRVGVILGNYNVAKNINWEVHTSGHPRIWWNNGSLDWKIDQYDMRTGEWEHMVFVRDTVKKQIFFYLNGRLAATLDKVAEDVNPDTFSYVGADRRGPGTHVFKGQIDELALFAEALSPSEVFRLYANPFKFPEFKFPTPPIVEMVPAEDAINVDRLPGIEVVIDESFGKTSVDLNSISLALDGSDLTRETVQDGNLVRIRHQVSEVLDAESSHTLRVSYSDTADPANQTIREWSFTTAPVPTIVNQPQDQSVLAGATAFFSVGASTVGQTTYQWGFNGQDIPGQTKAELVLKNVQPSQAGGYNVVVTDRGGTVISKACTLTVTDNLPDDPSESLILGQVASWSFDGNLASGIEGFDGEAMNGATLTDDARVGSGALSLEQAQGQYVDIDRQVLSDGALAYSSAGWIKVTGGEGRRFLWETSPSNWAVSTEVTPAGNVKVF</sequence>
<dbReference type="Gene3D" id="2.60.40.10">
    <property type="entry name" value="Immunoglobulins"/>
    <property type="match status" value="1"/>
</dbReference>
<accession>A0A381VSZ9</accession>
<dbReference type="SMART" id="SM00409">
    <property type="entry name" value="IG"/>
    <property type="match status" value="1"/>
</dbReference>
<reference evidence="2" key="1">
    <citation type="submission" date="2018-05" db="EMBL/GenBank/DDBJ databases">
        <authorList>
            <person name="Lanie J.A."/>
            <person name="Ng W.-L."/>
            <person name="Kazmierczak K.M."/>
            <person name="Andrzejewski T.M."/>
            <person name="Davidsen T.M."/>
            <person name="Wayne K.J."/>
            <person name="Tettelin H."/>
            <person name="Glass J.I."/>
            <person name="Rusch D."/>
            <person name="Podicherti R."/>
            <person name="Tsui H.-C.T."/>
            <person name="Winkler M.E."/>
        </authorList>
    </citation>
    <scope>NUCLEOTIDE SEQUENCE</scope>
</reference>
<proteinExistence type="predicted"/>
<feature type="non-terminal residue" evidence="2">
    <location>
        <position position="912"/>
    </location>
</feature>
<dbReference type="Pfam" id="PF13385">
    <property type="entry name" value="Laminin_G_3"/>
    <property type="match status" value="1"/>
</dbReference>